<feature type="compositionally biased region" description="Low complexity" evidence="11">
    <location>
        <begin position="459"/>
        <end position="470"/>
    </location>
</feature>
<comment type="caution">
    <text evidence="15">The sequence shown here is derived from an EMBL/GenBank/DDBJ whole genome shotgun (WGS) entry which is preliminary data.</text>
</comment>
<feature type="domain" description="FACT complex subunit SPT16 middle" evidence="13">
    <location>
        <begin position="537"/>
        <end position="693"/>
    </location>
</feature>
<dbReference type="InterPro" id="IPR011993">
    <property type="entry name" value="PH-like_dom_sf"/>
</dbReference>
<feature type="region of interest" description="Disordered" evidence="11">
    <location>
        <begin position="450"/>
        <end position="485"/>
    </location>
</feature>
<feature type="compositionally biased region" description="Acidic residues" evidence="11">
    <location>
        <begin position="944"/>
        <end position="997"/>
    </location>
</feature>
<dbReference type="EMBL" id="CAJNOI010000016">
    <property type="protein sequence ID" value="CAF0812972.1"/>
    <property type="molecule type" value="Genomic_DNA"/>
</dbReference>
<dbReference type="GO" id="GO:0032786">
    <property type="term" value="P:positive regulation of DNA-templated transcription, elongation"/>
    <property type="evidence" value="ECO:0007669"/>
    <property type="project" value="UniProtKB-ARBA"/>
</dbReference>
<dbReference type="Pfam" id="PF24824">
    <property type="entry name" value="PH_SPT16"/>
    <property type="match status" value="1"/>
</dbReference>
<evidence type="ECO:0000256" key="3">
    <source>
        <dbReference type="ARBA" id="ARBA00022705"/>
    </source>
</evidence>
<evidence type="ECO:0000256" key="5">
    <source>
        <dbReference type="ARBA" id="ARBA00023015"/>
    </source>
</evidence>
<comment type="subcellular location">
    <subcellularLocation>
        <location evidence="10">Nucleus</location>
    </subcellularLocation>
    <subcellularLocation>
        <location evidence="10">Chromosome</location>
    </subcellularLocation>
</comment>
<proteinExistence type="inferred from homology"/>
<evidence type="ECO:0000256" key="11">
    <source>
        <dbReference type="SAM" id="MobiDB-lite"/>
    </source>
</evidence>
<keyword evidence="3 10" id="KW-0235">DNA replication</keyword>
<feature type="domain" description="FACT complex subunit SPT16 N-terminal lobe" evidence="12">
    <location>
        <begin position="7"/>
        <end position="180"/>
    </location>
</feature>
<comment type="subunit">
    <text evidence="10">Component of the FACT complex.</text>
</comment>
<dbReference type="InterPro" id="IPR029148">
    <property type="entry name" value="FACT-SPT16_Nlobe"/>
</dbReference>
<sequence length="1097" mass="124198">MPSDTVIDGARCLRRIRKLYKLWHNTEQDDDTIVLTNDNNAIRSVDAIILVRGQKEDNSIYSKTAAMQTWLFGDEIYDILVVFCQDSVIIFASAKTINYLKQIESEQNNKENSPRNFSFLIRKDNDEKNFSDIIKQIKQSNDGQTLGVFLKDKAEGAFGEQWQNYLNEQSFSTVDISTSIAYLLSIKDDKELPLIRKACDITGKLYAKYLKDQIVNAVGLERKIKHSKLSDGVEAALSDEKFVAKADFNHVEMCYPAIIQSGGNYNLKFSASNDKNLLHYGGSSIICAFGTRYRSYCSNLVRTLLVNPSDEMKNTYKFLMDCEELIIQNLKHNVQLCDVYKLVRDKVQNERPEFANKLTTTLGSVVGIEFRENTIAITSKCTIQAKKGMTFQVSIGLSGLDNLDGKDDQSKTYALFIGDTVLVNENEPCTILTSSKKDISHIAIILNDDGSEPEEVEKTPAITPRRAATTETKRSDAPEESRQEYQKALLRRLNERAEARLTSQDDKVSSEKARRINNSYRSEGQLPQDPDIQDLKLYVDKRYETVILPINGISTPFHISTIKNVSLAVEGEYIYLRINFFNPGGIGKQADSIDKENVYIKELTYRASNEKKDDVAPASNNLSHVHKLILETQKKYKDQEQERKQMEGVVKQAALTLNPSKVNPKLKDLYIRPSLANKKINGSLEAHTNGFRYTSVRGDKIDILYSNVQYAFFQPCDNEMIILMHFHLKHAIVFGKRKQIDVQFYTEVGELTTDLGKHRNMHDKDDVLAEQAERDLRNKLKSAFQGFIDKVIQQKNFPFEFEKPFRGLGFHGTPHRSMVLIMPTTTCVVQLTEWPPFVVVLDEVELVHFERVHFQLKNFDMVFIMKDYSKKTLSIQSIPMAELDPIKNWLNSCDICYTEGPQSLNWAKIMKTIADDIGGFFGGGGWTFLETEGDENQGHGGAADDSDIEEEDYNPEEEEDGDEEGSESDYSGEEEEEDEFKDEESDSDASENLESDEESGKSWSELEEEARQADAEKLEYDSDNGGRNKKKVGSSSSNIPSKSRPSSISPSKTRPSGIPPSKTRPSAMPSSKPRPSTIPNKRPAHSPPPTNNKKKKK</sequence>
<dbReference type="Gene3D" id="2.30.29.30">
    <property type="entry name" value="Pleckstrin-homology domain (PH domain)/Phosphotyrosine-binding domain (PTB)"/>
    <property type="match status" value="1"/>
</dbReference>
<dbReference type="PANTHER" id="PTHR13980">
    <property type="entry name" value="CDC68 RELATED"/>
    <property type="match status" value="1"/>
</dbReference>
<feature type="domain" description="Histone chaperone RTT106/FACT complex subunit SPT16-like middle" evidence="14">
    <location>
        <begin position="810"/>
        <end position="900"/>
    </location>
</feature>
<dbReference type="SMART" id="SM01287">
    <property type="entry name" value="Rtt106"/>
    <property type="match status" value="1"/>
</dbReference>
<dbReference type="FunFam" id="2.30.29.30:FF:000017">
    <property type="entry name" value="FACT complex subunit SPT16"/>
    <property type="match status" value="1"/>
</dbReference>
<dbReference type="InterPro" id="IPR000994">
    <property type="entry name" value="Pept_M24"/>
</dbReference>
<dbReference type="Pfam" id="PF21091">
    <property type="entry name" value="SPT16_C"/>
    <property type="match status" value="1"/>
</dbReference>
<dbReference type="InterPro" id="IPR033825">
    <property type="entry name" value="Spt16_M24"/>
</dbReference>
<feature type="compositionally biased region" description="Basic and acidic residues" evidence="11">
    <location>
        <begin position="471"/>
        <end position="485"/>
    </location>
</feature>
<dbReference type="GO" id="GO:0006260">
    <property type="term" value="P:DNA replication"/>
    <property type="evidence" value="ECO:0007669"/>
    <property type="project" value="UniProtKB-KW"/>
</dbReference>
<evidence type="ECO:0000259" key="13">
    <source>
        <dbReference type="SMART" id="SM01286"/>
    </source>
</evidence>
<feature type="compositionally biased region" description="Low complexity" evidence="11">
    <location>
        <begin position="1034"/>
        <end position="1056"/>
    </location>
</feature>
<dbReference type="EMBL" id="CAJNOM010000016">
    <property type="protein sequence ID" value="CAF0801548.1"/>
    <property type="molecule type" value="Genomic_DNA"/>
</dbReference>
<dbReference type="Pfam" id="PF14826">
    <property type="entry name" value="FACT-Spt16_Nlob"/>
    <property type="match status" value="1"/>
</dbReference>
<evidence type="ECO:0000313" key="17">
    <source>
        <dbReference type="EMBL" id="CAF0812972.1"/>
    </source>
</evidence>
<keyword evidence="8 10" id="KW-0234">DNA repair</keyword>
<dbReference type="InterPro" id="IPR048969">
    <property type="entry name" value="FACT_SPT16_C"/>
</dbReference>
<dbReference type="CDD" id="cd01091">
    <property type="entry name" value="CDC68-like"/>
    <property type="match status" value="1"/>
</dbReference>
<evidence type="ECO:0000256" key="10">
    <source>
        <dbReference type="RuleBase" id="RU367052"/>
    </source>
</evidence>
<dbReference type="SUPFAM" id="SSF55920">
    <property type="entry name" value="Creatinase/aminopeptidase"/>
    <property type="match status" value="1"/>
</dbReference>
<feature type="region of interest" description="Disordered" evidence="11">
    <location>
        <begin position="928"/>
        <end position="1097"/>
    </location>
</feature>
<dbReference type="InterPro" id="IPR013719">
    <property type="entry name" value="RTT106/SPT16-like_middle_dom"/>
</dbReference>
<dbReference type="FunFam" id="2.30.29.210:FF:000001">
    <property type="entry name" value="FACT complex subunit spt16"/>
    <property type="match status" value="1"/>
</dbReference>
<dbReference type="Pfam" id="PF08512">
    <property type="entry name" value="Rttp106-like_middle"/>
    <property type="match status" value="1"/>
</dbReference>
<dbReference type="InterPro" id="IPR040258">
    <property type="entry name" value="Spt16"/>
</dbReference>
<dbReference type="GO" id="GO:0035101">
    <property type="term" value="C:FACT complex"/>
    <property type="evidence" value="ECO:0007669"/>
    <property type="project" value="UniProtKB-UniRule"/>
</dbReference>
<keyword evidence="7 10" id="KW-0804">Transcription</keyword>
<dbReference type="Gene3D" id="2.30.29.210">
    <property type="entry name" value="FACT complex subunit Spt16p/Cdc68p"/>
    <property type="match status" value="1"/>
</dbReference>
<evidence type="ECO:0000313" key="16">
    <source>
        <dbReference type="EMBL" id="CAF0805422.1"/>
    </source>
</evidence>
<evidence type="ECO:0000256" key="7">
    <source>
        <dbReference type="ARBA" id="ARBA00023163"/>
    </source>
</evidence>
<feature type="compositionally biased region" description="Basic and acidic residues" evidence="11">
    <location>
        <begin position="1009"/>
        <end position="1026"/>
    </location>
</feature>
<dbReference type="SMART" id="SM01286">
    <property type="entry name" value="SPT16"/>
    <property type="match status" value="1"/>
</dbReference>
<evidence type="ECO:0000256" key="8">
    <source>
        <dbReference type="ARBA" id="ARBA00023204"/>
    </source>
</evidence>
<keyword evidence="6" id="KW-0175">Coiled coil</keyword>
<dbReference type="Gene3D" id="2.30.29.150">
    <property type="match status" value="1"/>
</dbReference>
<dbReference type="FunFam" id="3.90.230.10:FF:000005">
    <property type="entry name" value="FACT complex subunit spt16"/>
    <property type="match status" value="1"/>
</dbReference>
<keyword evidence="2 10" id="KW-0158">Chromosome</keyword>
<keyword evidence="9 10" id="KW-0539">Nucleus</keyword>
<dbReference type="Gene3D" id="3.40.350.10">
    <property type="entry name" value="Creatinase/prolidase N-terminal domain"/>
    <property type="match status" value="1"/>
</dbReference>
<keyword evidence="4 10" id="KW-0227">DNA damage</keyword>
<dbReference type="InterPro" id="IPR029149">
    <property type="entry name" value="Creatin/AminoP/Spt16_N"/>
</dbReference>
<dbReference type="InterPro" id="IPR056595">
    <property type="entry name" value="Fact-SPT16_PH"/>
</dbReference>
<evidence type="ECO:0000259" key="14">
    <source>
        <dbReference type="SMART" id="SM01287"/>
    </source>
</evidence>
<evidence type="ECO:0000256" key="6">
    <source>
        <dbReference type="ARBA" id="ARBA00023054"/>
    </source>
</evidence>
<keyword evidence="18" id="KW-1185">Reference proteome</keyword>
<dbReference type="Gene3D" id="3.90.230.10">
    <property type="entry name" value="Creatinase/methionine aminopeptidase superfamily"/>
    <property type="match status" value="1"/>
</dbReference>
<evidence type="ECO:0000256" key="4">
    <source>
        <dbReference type="ARBA" id="ARBA00022763"/>
    </source>
</evidence>
<dbReference type="OrthoDB" id="10251642at2759"/>
<reference evidence="15" key="1">
    <citation type="submission" date="2021-02" db="EMBL/GenBank/DDBJ databases">
        <authorList>
            <person name="Nowell W R."/>
        </authorList>
    </citation>
    <scope>NUCLEOTIDE SEQUENCE</scope>
</reference>
<evidence type="ECO:0000313" key="18">
    <source>
        <dbReference type="Proteomes" id="UP000663832"/>
    </source>
</evidence>
<dbReference type="GO" id="GO:0006368">
    <property type="term" value="P:transcription elongation by RNA polymerase II"/>
    <property type="evidence" value="ECO:0007669"/>
    <property type="project" value="TreeGrafter"/>
</dbReference>
<evidence type="ECO:0000259" key="12">
    <source>
        <dbReference type="SMART" id="SM01285"/>
    </source>
</evidence>
<dbReference type="PANTHER" id="PTHR13980:SF15">
    <property type="entry name" value="FACT COMPLEX SUBUNIT SPT16"/>
    <property type="match status" value="1"/>
</dbReference>
<dbReference type="GO" id="GO:0006281">
    <property type="term" value="P:DNA repair"/>
    <property type="evidence" value="ECO:0007669"/>
    <property type="project" value="UniProtKB-UniRule"/>
</dbReference>
<dbReference type="Pfam" id="PF08644">
    <property type="entry name" value="SPT16"/>
    <property type="match status" value="1"/>
</dbReference>
<comment type="function">
    <text evidence="10">Component of the FACT complex, a general chromatin factor that acts to reorganize nucleosomes. The FACT complex is involved in multiple processes that require DNA as a template such as mRNA elongation, DNA replication and DNA repair. During transcription elongation the FACT complex acts as a histone chaperone that both destabilizes and restores nucleosomal structure. It facilitates the passage of RNA polymerase II and transcription by promoting the dissociation of one histone H2A-H2B dimer from the nucleosome, then subsequently promotes the reestablishment of the nucleosome following the passage of RNA polymerase II.</text>
</comment>
<evidence type="ECO:0000256" key="1">
    <source>
        <dbReference type="ARBA" id="ARBA00010779"/>
    </source>
</evidence>
<keyword evidence="5 10" id="KW-0805">Transcription regulation</keyword>
<evidence type="ECO:0000256" key="9">
    <source>
        <dbReference type="ARBA" id="ARBA00023242"/>
    </source>
</evidence>
<dbReference type="EMBL" id="CAJNOM010000017">
    <property type="protein sequence ID" value="CAF0805422.1"/>
    <property type="molecule type" value="Genomic_DNA"/>
</dbReference>
<dbReference type="SMART" id="SM01285">
    <property type="entry name" value="FACT-Spt16_Nlob"/>
    <property type="match status" value="1"/>
</dbReference>
<evidence type="ECO:0000313" key="15">
    <source>
        <dbReference type="EMBL" id="CAF0801548.1"/>
    </source>
</evidence>
<accession>A0A813STB4</accession>
<dbReference type="GO" id="GO:0031491">
    <property type="term" value="F:nucleosome binding"/>
    <property type="evidence" value="ECO:0007669"/>
    <property type="project" value="TreeGrafter"/>
</dbReference>
<organism evidence="15 18">
    <name type="scientific">Adineta steineri</name>
    <dbReference type="NCBI Taxonomy" id="433720"/>
    <lineage>
        <taxon>Eukaryota</taxon>
        <taxon>Metazoa</taxon>
        <taxon>Spiralia</taxon>
        <taxon>Gnathifera</taxon>
        <taxon>Rotifera</taxon>
        <taxon>Eurotatoria</taxon>
        <taxon>Bdelloidea</taxon>
        <taxon>Adinetida</taxon>
        <taxon>Adinetidae</taxon>
        <taxon>Adineta</taxon>
    </lineage>
</organism>
<name>A0A813STB4_9BILA</name>
<dbReference type="InterPro" id="IPR013953">
    <property type="entry name" value="FACT_SPT16_M"/>
</dbReference>
<dbReference type="Proteomes" id="UP000663832">
    <property type="component" value="Unassembled WGS sequence"/>
</dbReference>
<dbReference type="AlphaFoldDB" id="A0A813STB4"/>
<dbReference type="InterPro" id="IPR036005">
    <property type="entry name" value="Creatinase/aminopeptidase-like"/>
</dbReference>
<comment type="similarity">
    <text evidence="1 10">Belongs to the peptidase M24 family. SPT16 subfamily.</text>
</comment>
<evidence type="ECO:0000256" key="2">
    <source>
        <dbReference type="ARBA" id="ARBA00022454"/>
    </source>
</evidence>
<protein>
    <recommendedName>
        <fullName evidence="10">FACT complex subunit</fullName>
    </recommendedName>
</protein>
<dbReference type="Proteomes" id="UP000663877">
    <property type="component" value="Unassembled WGS sequence"/>
</dbReference>
<dbReference type="Pfam" id="PF00557">
    <property type="entry name" value="Peptidase_M24"/>
    <property type="match status" value="1"/>
</dbReference>
<dbReference type="FunFam" id="2.30.29.150:FF:000003">
    <property type="entry name" value="FACT complex subunit SPT16"/>
    <property type="match status" value="1"/>
</dbReference>
<gene>
    <name evidence="17" type="ORF">BJG266_LOCUS5835</name>
    <name evidence="15" type="ORF">QVE165_LOCUS4245</name>
    <name evidence="16" type="ORF">QVE165_LOCUS4446</name>
</gene>